<keyword evidence="1" id="KW-1133">Transmembrane helix</keyword>
<proteinExistence type="predicted"/>
<dbReference type="HOGENOM" id="CLU_914036_0_0_2"/>
<dbReference type="SUPFAM" id="SSF53448">
    <property type="entry name" value="Nucleotide-diphospho-sugar transferases"/>
    <property type="match status" value="1"/>
</dbReference>
<dbReference type="PANTHER" id="PTHR22916">
    <property type="entry name" value="GLYCOSYLTRANSFERASE"/>
    <property type="match status" value="1"/>
</dbReference>
<feature type="domain" description="Glycosyltransferase 2-like" evidence="2">
    <location>
        <begin position="41"/>
        <end position="173"/>
    </location>
</feature>
<evidence type="ECO:0000313" key="3">
    <source>
        <dbReference type="EMBL" id="AAR39026.1"/>
    </source>
</evidence>
<feature type="transmembrane region" description="Helical" evidence="1">
    <location>
        <begin position="269"/>
        <end position="291"/>
    </location>
</feature>
<dbReference type="InterPro" id="IPR029044">
    <property type="entry name" value="Nucleotide-diphossugar_trans"/>
</dbReference>
<name>Q74NB6_NANEQ</name>
<sequence length="304" mass="35802">MGSSNWMFFIIFFYQQFRIHVVFQKTIFKNLEKYYLMVETSIVVIAYREEKYIKYLLESLLKQKYKDFEVIFVTPKNDPTRKVIEEFMEKNKDKIFFEWRILEDPGKGAGIARNIGLFNAKGEYTVFIDGDVSLSEDTIEKMIEDLKKHPNHGTNYPVMLISPKYDKDWLSIPTILLLNFLQLFLFSPLMKLGTLLGAKVGLTNLTACRTKEAKAIGGFRNFWPGEDLDFHYRLNSTFHKKHNIVLSARAWTSFRGFARFSGKAIKNELLLLITAPYVLLMYIIHIAYFLIKKKPMQWKYPHVR</sequence>
<reference evidence="3 4" key="1">
    <citation type="journal article" date="2003" name="Proc. Natl. Acad. Sci. U.S.A.">
        <title>The genome of Nanoarchaeum equitans: insights into early archaeal evolution and derived parasitism.</title>
        <authorList>
            <person name="Waters E."/>
            <person name="Hohn M.J."/>
            <person name="Ahel I."/>
            <person name="Graham D.E."/>
            <person name="Adams M.D."/>
            <person name="Barnstead M."/>
            <person name="Beeson K.Y."/>
            <person name="Bibbs L."/>
            <person name="Bolanos R."/>
            <person name="Keller M."/>
            <person name="Kretz K."/>
            <person name="Lin X."/>
            <person name="Mathur E."/>
            <person name="Ni J."/>
            <person name="Podar M."/>
            <person name="Richardson T."/>
            <person name="Sutton G.G."/>
            <person name="Simon M."/>
            <person name="Soll D."/>
            <person name="Stetter K.O."/>
            <person name="Short J.M."/>
            <person name="Noordewier M."/>
        </authorList>
    </citation>
    <scope>NUCLEOTIDE SEQUENCE [LARGE SCALE GENOMIC DNA]</scope>
    <source>
        <strain evidence="3 4">Kin4-M</strain>
    </source>
</reference>
<protein>
    <submittedName>
        <fullName evidence="3">NEQ172</fullName>
    </submittedName>
</protein>
<evidence type="ECO:0000313" key="4">
    <source>
        <dbReference type="Proteomes" id="UP000000578"/>
    </source>
</evidence>
<dbReference type="CDD" id="cd00761">
    <property type="entry name" value="Glyco_tranf_GTA_type"/>
    <property type="match status" value="1"/>
</dbReference>
<keyword evidence="1" id="KW-0812">Transmembrane</keyword>
<dbReference type="AlphaFoldDB" id="Q74NB6"/>
<organism evidence="3 4">
    <name type="scientific">Nanoarchaeum equitans (strain Kin4-M)</name>
    <dbReference type="NCBI Taxonomy" id="228908"/>
    <lineage>
        <taxon>Archaea</taxon>
        <taxon>Nanobdellota</taxon>
        <taxon>Candidatus Nanoarchaeia</taxon>
        <taxon>Nanoarchaeales</taxon>
        <taxon>Nanoarchaeaceae</taxon>
        <taxon>Nanoarchaeum</taxon>
    </lineage>
</organism>
<keyword evidence="4" id="KW-1185">Reference proteome</keyword>
<dbReference type="EnsemblBacteria" id="AAR39026">
    <property type="protein sequence ID" value="AAR39026"/>
    <property type="gene ID" value="NEQ172"/>
</dbReference>
<dbReference type="KEGG" id="neq:NEQ172"/>
<dbReference type="EMBL" id="AE017199">
    <property type="protein sequence ID" value="AAR39026.1"/>
    <property type="molecule type" value="Genomic_DNA"/>
</dbReference>
<accession>Q74NB6</accession>
<gene>
    <name evidence="3" type="ordered locus">NEQ172</name>
</gene>
<dbReference type="Pfam" id="PF00535">
    <property type="entry name" value="Glycos_transf_2"/>
    <property type="match status" value="1"/>
</dbReference>
<dbReference type="CAZy" id="GT2">
    <property type="family name" value="Glycosyltransferase Family 2"/>
</dbReference>
<keyword evidence="1" id="KW-0472">Membrane</keyword>
<dbReference type="BioCyc" id="NEQU228908:GJB6-184-MONOMER"/>
<dbReference type="Proteomes" id="UP000000578">
    <property type="component" value="Chromosome"/>
</dbReference>
<evidence type="ECO:0000259" key="2">
    <source>
        <dbReference type="Pfam" id="PF00535"/>
    </source>
</evidence>
<evidence type="ECO:0000256" key="1">
    <source>
        <dbReference type="SAM" id="Phobius"/>
    </source>
</evidence>
<dbReference type="STRING" id="228908.NEQ172"/>
<dbReference type="Gene3D" id="3.90.550.10">
    <property type="entry name" value="Spore Coat Polysaccharide Biosynthesis Protein SpsA, Chain A"/>
    <property type="match status" value="1"/>
</dbReference>
<dbReference type="InterPro" id="IPR001173">
    <property type="entry name" value="Glyco_trans_2-like"/>
</dbReference>